<protein>
    <submittedName>
        <fullName evidence="1">Uncharacterized protein</fullName>
    </submittedName>
</protein>
<organism evidence="1 2">
    <name type="scientific">Salix dunnii</name>
    <dbReference type="NCBI Taxonomy" id="1413687"/>
    <lineage>
        <taxon>Eukaryota</taxon>
        <taxon>Viridiplantae</taxon>
        <taxon>Streptophyta</taxon>
        <taxon>Embryophyta</taxon>
        <taxon>Tracheophyta</taxon>
        <taxon>Spermatophyta</taxon>
        <taxon>Magnoliopsida</taxon>
        <taxon>eudicotyledons</taxon>
        <taxon>Gunneridae</taxon>
        <taxon>Pentapetalae</taxon>
        <taxon>rosids</taxon>
        <taxon>fabids</taxon>
        <taxon>Malpighiales</taxon>
        <taxon>Salicaceae</taxon>
        <taxon>Saliceae</taxon>
        <taxon>Salix</taxon>
    </lineage>
</organism>
<proteinExistence type="predicted"/>
<keyword evidence="2" id="KW-1185">Reference proteome</keyword>
<dbReference type="EMBL" id="JADGMS010000008">
    <property type="protein sequence ID" value="KAF9676486.1"/>
    <property type="molecule type" value="Genomic_DNA"/>
</dbReference>
<gene>
    <name evidence="1" type="ORF">SADUNF_Sadunf08G0007000</name>
</gene>
<accession>A0A835JXK0</accession>
<dbReference type="Gene3D" id="3.40.50.720">
    <property type="entry name" value="NAD(P)-binding Rossmann-like Domain"/>
    <property type="match status" value="1"/>
</dbReference>
<sequence>MPTFNSFRWGIFISYCITPREGVALIDFVHADSSVERACYFTSLPMNSRSLVSAPFLCHCWSQTLRGYDARTNSNIRIGNVLAKEFLKAGDSVIIFSRSGERVESAVQSLREEFGEQGVWLVLPLQMNRLGGRGSPFVFLQRVKDHSKQRCNAGFRDEAQVVSMGRHGCPADLSFDHHSHG</sequence>
<dbReference type="Proteomes" id="UP000657918">
    <property type="component" value="Chromosome 8"/>
</dbReference>
<reference evidence="1 2" key="1">
    <citation type="submission" date="2020-10" db="EMBL/GenBank/DDBJ databases">
        <title>Plant Genome Project.</title>
        <authorList>
            <person name="Zhang R.-G."/>
        </authorList>
    </citation>
    <scope>NUCLEOTIDE SEQUENCE [LARGE SCALE GENOMIC DNA]</scope>
    <source>
        <strain evidence="1">FAFU-HL-1</strain>
        <tissue evidence="1">Leaf</tissue>
    </source>
</reference>
<dbReference type="OrthoDB" id="3592703at2759"/>
<comment type="caution">
    <text evidence="1">The sequence shown here is derived from an EMBL/GenBank/DDBJ whole genome shotgun (WGS) entry which is preliminary data.</text>
</comment>
<dbReference type="AlphaFoldDB" id="A0A835JXK0"/>
<evidence type="ECO:0000313" key="1">
    <source>
        <dbReference type="EMBL" id="KAF9676486.1"/>
    </source>
</evidence>
<name>A0A835JXK0_9ROSI</name>
<evidence type="ECO:0000313" key="2">
    <source>
        <dbReference type="Proteomes" id="UP000657918"/>
    </source>
</evidence>